<sequence length="189" mass="21379">MKNFLNKLAMIAAIVPVYQENGDVTMVVYQDGTNDIVPLRVRAVIRKIAHTYCTDLIQLKKKTAEITDRSLYNTLVFDQSLILIPLKTRKPRVPGDNTLAYVNLKAVVKTLPSPAPPHRSVIQLTGGHTVPIYWTPVRVKQYLNQAELISQKLIDKLPRYQKQKEDEPELNAVAQKLAELLNEIVKVKG</sequence>
<name>F6B5J2_DESCC</name>
<evidence type="ECO:0000313" key="2">
    <source>
        <dbReference type="Proteomes" id="UP000009226"/>
    </source>
</evidence>
<accession>F6B5J2</accession>
<dbReference type="KEGG" id="dca:Desca_2606"/>
<evidence type="ECO:0008006" key="3">
    <source>
        <dbReference type="Google" id="ProtNLM"/>
    </source>
</evidence>
<keyword evidence="2" id="KW-1185">Reference proteome</keyword>
<dbReference type="STRING" id="868595.Desca_2606"/>
<protein>
    <recommendedName>
        <fullName evidence="3">ComK family protein</fullName>
    </recommendedName>
</protein>
<organism evidence="1 2">
    <name type="scientific">Desulfotomaculum nigrificans (strain DSM 14880 / VKM B-2319 / CO-1-SRB)</name>
    <name type="common">Desulfotomaculum carboxydivorans</name>
    <dbReference type="NCBI Taxonomy" id="868595"/>
    <lineage>
        <taxon>Bacteria</taxon>
        <taxon>Bacillati</taxon>
        <taxon>Bacillota</taxon>
        <taxon>Clostridia</taxon>
        <taxon>Eubacteriales</taxon>
        <taxon>Desulfotomaculaceae</taxon>
        <taxon>Desulfotomaculum</taxon>
    </lineage>
</organism>
<dbReference type="AlphaFoldDB" id="F6B5J2"/>
<reference evidence="1" key="1">
    <citation type="submission" date="2011-05" db="EMBL/GenBank/DDBJ databases">
        <title>Complete sequence of Desulfotomaculum carboxydivorans CO-1-SRB.</title>
        <authorList>
            <consortium name="US DOE Joint Genome Institute"/>
            <person name="Lucas S."/>
            <person name="Han J."/>
            <person name="Lapidus A."/>
            <person name="Cheng J.-F."/>
            <person name="Goodwin L."/>
            <person name="Pitluck S."/>
            <person name="Peters L."/>
            <person name="Mikhailova N."/>
            <person name="Lu M."/>
            <person name="Han C."/>
            <person name="Tapia R."/>
            <person name="Land M."/>
            <person name="Hauser L."/>
            <person name="Kyrpides N."/>
            <person name="Ivanova N."/>
            <person name="Pagani I."/>
            <person name="Stams A."/>
            <person name="Plugge C."/>
            <person name="Muyzer G."/>
            <person name="Kuever J."/>
            <person name="Parshina S."/>
            <person name="Ivanova A."/>
            <person name="Nazina T."/>
            <person name="Woyke T."/>
        </authorList>
    </citation>
    <scope>NUCLEOTIDE SEQUENCE [LARGE SCALE GENOMIC DNA]</scope>
    <source>
        <strain evidence="1">CO-1-SRB</strain>
    </source>
</reference>
<dbReference type="EMBL" id="CP002736">
    <property type="protein sequence ID" value="AEF95424.1"/>
    <property type="molecule type" value="Genomic_DNA"/>
</dbReference>
<evidence type="ECO:0000313" key="1">
    <source>
        <dbReference type="EMBL" id="AEF95424.1"/>
    </source>
</evidence>
<dbReference type="RefSeq" id="WP_013810835.1">
    <property type="nucleotide sequence ID" value="NC_015565.1"/>
</dbReference>
<dbReference type="Proteomes" id="UP000009226">
    <property type="component" value="Chromosome"/>
</dbReference>
<proteinExistence type="predicted"/>
<gene>
    <name evidence="1" type="ordered locus">Desca_2606</name>
</gene>
<dbReference type="HOGENOM" id="CLU_1460007_0_0_9"/>